<organism evidence="3 4">
    <name type="scientific">Pseudomonas leptonychotis</name>
    <dbReference type="NCBI Taxonomy" id="2448482"/>
    <lineage>
        <taxon>Bacteria</taxon>
        <taxon>Pseudomonadati</taxon>
        <taxon>Pseudomonadota</taxon>
        <taxon>Gammaproteobacteria</taxon>
        <taxon>Pseudomonadales</taxon>
        <taxon>Pseudomonadaceae</taxon>
        <taxon>Pseudomonas</taxon>
    </lineage>
</organism>
<feature type="chain" id="PRO_5020919691" description="Chalcone isomerase domain-containing protein" evidence="1">
    <location>
        <begin position="20"/>
        <end position="186"/>
    </location>
</feature>
<gene>
    <name evidence="3" type="ORF">D8779_19060</name>
</gene>
<dbReference type="GO" id="GO:0016872">
    <property type="term" value="F:intramolecular lyase activity"/>
    <property type="evidence" value="ECO:0007669"/>
    <property type="project" value="InterPro"/>
</dbReference>
<proteinExistence type="predicted"/>
<dbReference type="OrthoDB" id="270742at2"/>
<feature type="signal peptide" evidence="1">
    <location>
        <begin position="1"/>
        <end position="19"/>
    </location>
</feature>
<sequence length="186" mass="20767">MRLLLVFTTLLLLSSELFANNRERLQEANFAATHTLNQNNLERKNQSVLTYLWADVYAAAFYAPAQASASQALAKPLTQRLELYYFRNIDSQDVIKAAWVTLERQHDATTLAPLRSQIDDLHATFRDIRPGDRYALNLTAGAGLTLEVNGKVAYTSQDPALAKAYLGIWLAPNGLSDKLRTNLLAD</sequence>
<dbReference type="InterPro" id="IPR016088">
    <property type="entry name" value="Chalcone_isomerase_3-sand"/>
</dbReference>
<dbReference type="InterPro" id="IPR016087">
    <property type="entry name" value="Chalcone_isomerase"/>
</dbReference>
<reference evidence="3 4" key="1">
    <citation type="submission" date="2018-10" db="EMBL/GenBank/DDBJ databases">
        <title>Pseudomonas leptonychotis sp. nov., isolated from Weddell seals in Antarctica.</title>
        <authorList>
            <person name="Novakova D."/>
            <person name="Svec P."/>
            <person name="Kralova S."/>
            <person name="Kristofova L."/>
            <person name="Zeman M."/>
            <person name="Pantucek R."/>
            <person name="Maslanova I."/>
            <person name="Sedlacek I."/>
        </authorList>
    </citation>
    <scope>NUCLEOTIDE SEQUENCE [LARGE SCALE GENOMIC DNA]</scope>
    <source>
        <strain evidence="3 4">CCM 8849</strain>
    </source>
</reference>
<keyword evidence="4" id="KW-1185">Reference proteome</keyword>
<dbReference type="Gene3D" id="3.50.70.10">
    <property type="match status" value="1"/>
</dbReference>
<protein>
    <recommendedName>
        <fullName evidence="2">Chalcone isomerase domain-containing protein</fullName>
    </recommendedName>
</protein>
<comment type="caution">
    <text evidence="3">The sequence shown here is derived from an EMBL/GenBank/DDBJ whole genome shotgun (WGS) entry which is preliminary data.</text>
</comment>
<dbReference type="Pfam" id="PF16036">
    <property type="entry name" value="Chalcone_3"/>
    <property type="match status" value="1"/>
</dbReference>
<name>A0A4T1ZUH9_9PSED</name>
<evidence type="ECO:0000256" key="1">
    <source>
        <dbReference type="SAM" id="SignalP"/>
    </source>
</evidence>
<keyword evidence="1" id="KW-0732">Signal</keyword>
<dbReference type="Proteomes" id="UP000307541">
    <property type="component" value="Unassembled WGS sequence"/>
</dbReference>
<feature type="domain" description="Chalcone isomerase" evidence="2">
    <location>
        <begin position="25"/>
        <end position="184"/>
    </location>
</feature>
<dbReference type="InterPro" id="IPR036298">
    <property type="entry name" value="Chalcone_isomerase_sf"/>
</dbReference>
<evidence type="ECO:0000259" key="2">
    <source>
        <dbReference type="Pfam" id="PF16036"/>
    </source>
</evidence>
<accession>A0A4T1ZUH9</accession>
<dbReference type="AlphaFoldDB" id="A0A4T1ZUH9"/>
<evidence type="ECO:0000313" key="3">
    <source>
        <dbReference type="EMBL" id="TIH06928.1"/>
    </source>
</evidence>
<evidence type="ECO:0000313" key="4">
    <source>
        <dbReference type="Proteomes" id="UP000307541"/>
    </source>
</evidence>
<dbReference type="EMBL" id="RFLV01000005">
    <property type="protein sequence ID" value="TIH06928.1"/>
    <property type="molecule type" value="Genomic_DNA"/>
</dbReference>
<dbReference type="RefSeq" id="WP_136666096.1">
    <property type="nucleotide sequence ID" value="NZ_RFLV01000005.1"/>
</dbReference>
<dbReference type="SUPFAM" id="SSF54626">
    <property type="entry name" value="Chalcone isomerase"/>
    <property type="match status" value="1"/>
</dbReference>